<evidence type="ECO:0000256" key="5">
    <source>
        <dbReference type="ARBA" id="ARBA00023098"/>
    </source>
</evidence>
<keyword evidence="7" id="KW-1185">Reference proteome</keyword>
<protein>
    <submittedName>
        <fullName evidence="6">Cyclopropane-fatty-acyl-phospholipid synthase</fullName>
    </submittedName>
</protein>
<dbReference type="AlphaFoldDB" id="M5FPG5"/>
<reference evidence="6 7" key="1">
    <citation type="journal article" date="2012" name="Science">
        <title>The Paleozoic origin of enzymatic lignin decomposition reconstructed from 31 fungal genomes.</title>
        <authorList>
            <person name="Floudas D."/>
            <person name="Binder M."/>
            <person name="Riley R."/>
            <person name="Barry K."/>
            <person name="Blanchette R.A."/>
            <person name="Henrissat B."/>
            <person name="Martinez A.T."/>
            <person name="Otillar R."/>
            <person name="Spatafora J.W."/>
            <person name="Yadav J.S."/>
            <person name="Aerts A."/>
            <person name="Benoit I."/>
            <person name="Boyd A."/>
            <person name="Carlson A."/>
            <person name="Copeland A."/>
            <person name="Coutinho P.M."/>
            <person name="de Vries R.P."/>
            <person name="Ferreira P."/>
            <person name="Findley K."/>
            <person name="Foster B."/>
            <person name="Gaskell J."/>
            <person name="Glotzer D."/>
            <person name="Gorecki P."/>
            <person name="Heitman J."/>
            <person name="Hesse C."/>
            <person name="Hori C."/>
            <person name="Igarashi K."/>
            <person name="Jurgens J.A."/>
            <person name="Kallen N."/>
            <person name="Kersten P."/>
            <person name="Kohler A."/>
            <person name="Kuees U."/>
            <person name="Kumar T.K.A."/>
            <person name="Kuo A."/>
            <person name="LaButti K."/>
            <person name="Larrondo L.F."/>
            <person name="Lindquist E."/>
            <person name="Ling A."/>
            <person name="Lombard V."/>
            <person name="Lucas S."/>
            <person name="Lundell T."/>
            <person name="Martin R."/>
            <person name="McLaughlin D.J."/>
            <person name="Morgenstern I."/>
            <person name="Morin E."/>
            <person name="Murat C."/>
            <person name="Nagy L.G."/>
            <person name="Nolan M."/>
            <person name="Ohm R.A."/>
            <person name="Patyshakuliyeva A."/>
            <person name="Rokas A."/>
            <person name="Ruiz-Duenas F.J."/>
            <person name="Sabat G."/>
            <person name="Salamov A."/>
            <person name="Samejima M."/>
            <person name="Schmutz J."/>
            <person name="Slot J.C."/>
            <person name="St John F."/>
            <person name="Stenlid J."/>
            <person name="Sun H."/>
            <person name="Sun S."/>
            <person name="Syed K."/>
            <person name="Tsang A."/>
            <person name="Wiebenga A."/>
            <person name="Young D."/>
            <person name="Pisabarro A."/>
            <person name="Eastwood D.C."/>
            <person name="Martin F."/>
            <person name="Cullen D."/>
            <person name="Grigoriev I.V."/>
            <person name="Hibbett D.S."/>
        </authorList>
    </citation>
    <scope>NUCLEOTIDE SEQUENCE [LARGE SCALE GENOMIC DNA]</scope>
    <source>
        <strain evidence="6 7">DJM-731 SS1</strain>
    </source>
</reference>
<evidence type="ECO:0000313" key="7">
    <source>
        <dbReference type="Proteomes" id="UP000030653"/>
    </source>
</evidence>
<evidence type="ECO:0000256" key="4">
    <source>
        <dbReference type="ARBA" id="ARBA00022691"/>
    </source>
</evidence>
<gene>
    <name evidence="6" type="ORF">DACRYDRAFT_118784</name>
</gene>
<dbReference type="InterPro" id="IPR050723">
    <property type="entry name" value="CFA/CMAS"/>
</dbReference>
<proteinExistence type="inferred from homology"/>
<dbReference type="PANTHER" id="PTHR43667">
    <property type="entry name" value="CYCLOPROPANE-FATTY-ACYL-PHOSPHOLIPID SYNTHASE"/>
    <property type="match status" value="1"/>
</dbReference>
<organism evidence="6 7">
    <name type="scientific">Dacryopinax primogenitus (strain DJM 731)</name>
    <name type="common">Brown rot fungus</name>
    <dbReference type="NCBI Taxonomy" id="1858805"/>
    <lineage>
        <taxon>Eukaryota</taxon>
        <taxon>Fungi</taxon>
        <taxon>Dikarya</taxon>
        <taxon>Basidiomycota</taxon>
        <taxon>Agaricomycotina</taxon>
        <taxon>Dacrymycetes</taxon>
        <taxon>Dacrymycetales</taxon>
        <taxon>Dacrymycetaceae</taxon>
        <taxon>Dacryopinax</taxon>
    </lineage>
</organism>
<keyword evidence="2" id="KW-0489">Methyltransferase</keyword>
<dbReference type="Proteomes" id="UP000030653">
    <property type="component" value="Unassembled WGS sequence"/>
</dbReference>
<dbReference type="InterPro" id="IPR003333">
    <property type="entry name" value="CMAS"/>
</dbReference>
<dbReference type="GO" id="GO:0008610">
    <property type="term" value="P:lipid biosynthetic process"/>
    <property type="evidence" value="ECO:0007669"/>
    <property type="project" value="InterPro"/>
</dbReference>
<evidence type="ECO:0000256" key="1">
    <source>
        <dbReference type="ARBA" id="ARBA00010815"/>
    </source>
</evidence>
<dbReference type="CDD" id="cd02440">
    <property type="entry name" value="AdoMet_MTases"/>
    <property type="match status" value="1"/>
</dbReference>
<dbReference type="InterPro" id="IPR029063">
    <property type="entry name" value="SAM-dependent_MTases_sf"/>
</dbReference>
<dbReference type="GeneID" id="63685719"/>
<evidence type="ECO:0000256" key="3">
    <source>
        <dbReference type="ARBA" id="ARBA00022679"/>
    </source>
</evidence>
<keyword evidence="5" id="KW-0443">Lipid metabolism</keyword>
<dbReference type="PIRSF" id="PIRSF003085">
    <property type="entry name" value="CMAS"/>
    <property type="match status" value="1"/>
</dbReference>
<dbReference type="OrthoDB" id="8300214at2759"/>
<dbReference type="PANTHER" id="PTHR43667:SF2">
    <property type="entry name" value="FATTY ACID C-METHYL TRANSFERASE"/>
    <property type="match status" value="1"/>
</dbReference>
<keyword evidence="3" id="KW-0808">Transferase</keyword>
<evidence type="ECO:0000256" key="2">
    <source>
        <dbReference type="ARBA" id="ARBA00022603"/>
    </source>
</evidence>
<keyword evidence="4" id="KW-0949">S-adenosyl-L-methionine</keyword>
<dbReference type="GO" id="GO:0008168">
    <property type="term" value="F:methyltransferase activity"/>
    <property type="evidence" value="ECO:0007669"/>
    <property type="project" value="UniProtKB-KW"/>
</dbReference>
<dbReference type="Gene3D" id="3.40.50.150">
    <property type="entry name" value="Vaccinia Virus protein VP39"/>
    <property type="match status" value="1"/>
</dbReference>
<dbReference type="GO" id="GO:0032259">
    <property type="term" value="P:methylation"/>
    <property type="evidence" value="ECO:0007669"/>
    <property type="project" value="UniProtKB-KW"/>
</dbReference>
<dbReference type="EMBL" id="JH795873">
    <property type="protein sequence ID" value="EJT98545.1"/>
    <property type="molecule type" value="Genomic_DNA"/>
</dbReference>
<dbReference type="STRING" id="1858805.M5FPG5"/>
<dbReference type="HOGENOM" id="CLU_026434_0_0_1"/>
<dbReference type="OMA" id="LWEFYLC"/>
<dbReference type="SUPFAM" id="SSF53335">
    <property type="entry name" value="S-adenosyl-L-methionine-dependent methyltransferases"/>
    <property type="match status" value="1"/>
</dbReference>
<evidence type="ECO:0000313" key="6">
    <source>
        <dbReference type="EMBL" id="EJT98545.1"/>
    </source>
</evidence>
<accession>M5FPG5</accession>
<dbReference type="Pfam" id="PF02353">
    <property type="entry name" value="CMAS"/>
    <property type="match status" value="1"/>
</dbReference>
<sequence length="493" mass="55788">MSSTIDIVASPSLHKGNASNSLLRRAARAALGSLDSFSESMIISLLGRISRGQLRIVTPTKTYNFPLENPQPSANGTSDDASSMHVTVTVRNNAFWTRVLTTSDLGFAEAYMLSEIDVDDLSAFFKLFMYNRDELEPVSTLKSLLSYIPTFGSRKLLDLTVSLANVSNGKANVSAHYNLSNRMFEAFLSRDRTYSCGLFETLDEDLIQPPKDKPLRGLESLEKAQLRKLRLNVIKANIRDGDRVLEVGSGWGSFSIYAATLYKCTVDTLTLSEEQAAVARERIARAGLQDRVRVHVLDYRNIPAEWNGQFDRFVSIEMMEHVGAEYMETFWQVVDRALKKDGAGCVEVITLPEAQMSRYLKDVDFIRKYIFPGGFLPSANMLLNTLNSGSQSRLIVNYVSNIGPHYARTLREWQRKFLANFDSVILPQLQEQYSVSNEEVETFKRKWVYYFTFCEALFATRSIGCHVISFTREGNVELPCDVRLEEEIEEMSF</sequence>
<comment type="similarity">
    <text evidence="1">Belongs to the CFA/CMAS family.</text>
</comment>
<dbReference type="RefSeq" id="XP_040625443.1">
    <property type="nucleotide sequence ID" value="XM_040770657.1"/>
</dbReference>
<name>M5FPG5_DACPD</name>